<keyword evidence="3" id="KW-1185">Reference proteome</keyword>
<evidence type="ECO:0000313" key="3">
    <source>
        <dbReference type="Proteomes" id="UP000520156"/>
    </source>
</evidence>
<dbReference type="Gene3D" id="3.10.450.50">
    <property type="match status" value="1"/>
</dbReference>
<dbReference type="RefSeq" id="WP_185681528.1">
    <property type="nucleotide sequence ID" value="NZ_JACLAU010000001.1"/>
</dbReference>
<reference evidence="2 3" key="1">
    <citation type="submission" date="2020-08" db="EMBL/GenBank/DDBJ databases">
        <title>The genome sequence of Novosphingobium flavum 4Y4.</title>
        <authorList>
            <person name="Liu Y."/>
        </authorList>
    </citation>
    <scope>NUCLEOTIDE SEQUENCE [LARGE SCALE GENOMIC DNA]</scope>
    <source>
        <strain evidence="2 3">4Y4</strain>
    </source>
</reference>
<dbReference type="SUPFAM" id="SSF54427">
    <property type="entry name" value="NTF2-like"/>
    <property type="match status" value="1"/>
</dbReference>
<proteinExistence type="predicted"/>
<accession>A0A7X1F475</accession>
<evidence type="ECO:0000259" key="1">
    <source>
        <dbReference type="Pfam" id="PF13577"/>
    </source>
</evidence>
<dbReference type="Pfam" id="PF13577">
    <property type="entry name" value="SnoaL_4"/>
    <property type="match status" value="1"/>
</dbReference>
<comment type="caution">
    <text evidence="2">The sequence shown here is derived from an EMBL/GenBank/DDBJ whole genome shotgun (WGS) entry which is preliminary data.</text>
</comment>
<dbReference type="EMBL" id="JACLAU010000001">
    <property type="protein sequence ID" value="MBC2650097.1"/>
    <property type="molecule type" value="Genomic_DNA"/>
</dbReference>
<sequence length="194" mass="21683">MADDRSAECDGWGARLARLEAEADIRRLIARYAFDVDDRRVEALRDLFAPDAVLRSADGVMEARGVDAIMTQFDGRFSALGAGHHVMHDVLIEFDGPTAARGRISGHAELWRNGTMMVAALRYADRYALTQTGWRFAERVIGFLYYVPVEAYPGILGRTDRNRAYARPLPADYPEPLPEWIAYHRAQAAEPTGA</sequence>
<dbReference type="Proteomes" id="UP000520156">
    <property type="component" value="Unassembled WGS sequence"/>
</dbReference>
<name>A0A7X1F475_9SPHN</name>
<dbReference type="AlphaFoldDB" id="A0A7X1F475"/>
<protein>
    <submittedName>
        <fullName evidence="2">Nuclear transport factor 2 family protein</fullName>
    </submittedName>
</protein>
<gene>
    <name evidence="2" type="ORF">H7F49_00095</name>
</gene>
<feature type="domain" description="SnoaL-like" evidence="1">
    <location>
        <begin position="18"/>
        <end position="139"/>
    </location>
</feature>
<dbReference type="InterPro" id="IPR032710">
    <property type="entry name" value="NTF2-like_dom_sf"/>
</dbReference>
<dbReference type="InterPro" id="IPR037401">
    <property type="entry name" value="SnoaL-like"/>
</dbReference>
<organism evidence="2 3">
    <name type="scientific">Novosphingobium aerophilum</name>
    <dbReference type="NCBI Taxonomy" id="2839843"/>
    <lineage>
        <taxon>Bacteria</taxon>
        <taxon>Pseudomonadati</taxon>
        <taxon>Pseudomonadota</taxon>
        <taxon>Alphaproteobacteria</taxon>
        <taxon>Sphingomonadales</taxon>
        <taxon>Sphingomonadaceae</taxon>
        <taxon>Novosphingobium</taxon>
    </lineage>
</organism>
<evidence type="ECO:0000313" key="2">
    <source>
        <dbReference type="EMBL" id="MBC2650097.1"/>
    </source>
</evidence>